<protein>
    <submittedName>
        <fullName evidence="2">Uncharacterized protein</fullName>
    </submittedName>
</protein>
<dbReference type="Proteomes" id="UP000800082">
    <property type="component" value="Unassembled WGS sequence"/>
</dbReference>
<gene>
    <name evidence="2" type="ORF">M421DRAFT_375205</name>
</gene>
<organism evidence="2 3">
    <name type="scientific">Didymella exigua CBS 183.55</name>
    <dbReference type="NCBI Taxonomy" id="1150837"/>
    <lineage>
        <taxon>Eukaryota</taxon>
        <taxon>Fungi</taxon>
        <taxon>Dikarya</taxon>
        <taxon>Ascomycota</taxon>
        <taxon>Pezizomycotina</taxon>
        <taxon>Dothideomycetes</taxon>
        <taxon>Pleosporomycetidae</taxon>
        <taxon>Pleosporales</taxon>
        <taxon>Pleosporineae</taxon>
        <taxon>Didymellaceae</taxon>
        <taxon>Didymella</taxon>
    </lineage>
</organism>
<name>A0A6A5RSZ5_9PLEO</name>
<dbReference type="AlphaFoldDB" id="A0A6A5RSZ5"/>
<dbReference type="RefSeq" id="XP_033450728.1">
    <property type="nucleotide sequence ID" value="XM_033589787.1"/>
</dbReference>
<accession>A0A6A5RSZ5</accession>
<feature type="region of interest" description="Disordered" evidence="1">
    <location>
        <begin position="131"/>
        <end position="177"/>
    </location>
</feature>
<feature type="compositionally biased region" description="Low complexity" evidence="1">
    <location>
        <begin position="151"/>
        <end position="165"/>
    </location>
</feature>
<evidence type="ECO:0000256" key="1">
    <source>
        <dbReference type="SAM" id="MobiDB-lite"/>
    </source>
</evidence>
<keyword evidence="3" id="KW-1185">Reference proteome</keyword>
<dbReference type="OrthoDB" id="3794856at2759"/>
<proteinExistence type="predicted"/>
<sequence>MKKSMMETSKAQDKKDKRSSFNGRWSCEALLKHGCPATSKQMEAICFTIVNMVKKYHLGGPAFLNLYDQLHQDKADRNQDLIFKEHIQAVCTVLLVSKARVDTCLKHENLGSLVAFPLSMLETSIASRSYNNRRKAQNRRGKKAMEEDAEASAADNASSTTATGSDDTKATNTAETVSRDKVRGEIYCRTSVKR</sequence>
<evidence type="ECO:0000313" key="3">
    <source>
        <dbReference type="Proteomes" id="UP000800082"/>
    </source>
</evidence>
<dbReference type="EMBL" id="ML978963">
    <property type="protein sequence ID" value="KAF1930480.1"/>
    <property type="molecule type" value="Genomic_DNA"/>
</dbReference>
<evidence type="ECO:0000313" key="2">
    <source>
        <dbReference type="EMBL" id="KAF1930480.1"/>
    </source>
</evidence>
<feature type="compositionally biased region" description="Basic residues" evidence="1">
    <location>
        <begin position="131"/>
        <end position="142"/>
    </location>
</feature>
<reference evidence="2" key="1">
    <citation type="journal article" date="2020" name="Stud. Mycol.">
        <title>101 Dothideomycetes genomes: a test case for predicting lifestyles and emergence of pathogens.</title>
        <authorList>
            <person name="Haridas S."/>
            <person name="Albert R."/>
            <person name="Binder M."/>
            <person name="Bloem J."/>
            <person name="Labutti K."/>
            <person name="Salamov A."/>
            <person name="Andreopoulos B."/>
            <person name="Baker S."/>
            <person name="Barry K."/>
            <person name="Bills G."/>
            <person name="Bluhm B."/>
            <person name="Cannon C."/>
            <person name="Castanera R."/>
            <person name="Culley D."/>
            <person name="Daum C."/>
            <person name="Ezra D."/>
            <person name="Gonzalez J."/>
            <person name="Henrissat B."/>
            <person name="Kuo A."/>
            <person name="Liang C."/>
            <person name="Lipzen A."/>
            <person name="Lutzoni F."/>
            <person name="Magnuson J."/>
            <person name="Mondo S."/>
            <person name="Nolan M."/>
            <person name="Ohm R."/>
            <person name="Pangilinan J."/>
            <person name="Park H.-J."/>
            <person name="Ramirez L."/>
            <person name="Alfaro M."/>
            <person name="Sun H."/>
            <person name="Tritt A."/>
            <person name="Yoshinaga Y."/>
            <person name="Zwiers L.-H."/>
            <person name="Turgeon B."/>
            <person name="Goodwin S."/>
            <person name="Spatafora J."/>
            <person name="Crous P."/>
            <person name="Grigoriev I."/>
        </authorList>
    </citation>
    <scope>NUCLEOTIDE SEQUENCE</scope>
    <source>
        <strain evidence="2">CBS 183.55</strain>
    </source>
</reference>
<dbReference type="GeneID" id="54347435"/>